<dbReference type="PANTHER" id="PTHR13500">
    <property type="entry name" value="NUCLEOLAR PRERIBOSOMAL-ASSOCIATED PROTEIN 1"/>
    <property type="match status" value="1"/>
</dbReference>
<feature type="compositionally biased region" description="Basic and acidic residues" evidence="1">
    <location>
        <begin position="1"/>
        <end position="12"/>
    </location>
</feature>
<dbReference type="InterPro" id="IPR021714">
    <property type="entry name" value="URB1_N"/>
</dbReference>
<evidence type="ECO:0008006" key="8">
    <source>
        <dbReference type="Google" id="ProtNLM"/>
    </source>
</evidence>
<dbReference type="Pfam" id="PF11707">
    <property type="entry name" value="Npa1"/>
    <property type="match status" value="1"/>
</dbReference>
<dbReference type="OrthoDB" id="72892at2759"/>
<dbReference type="Pfam" id="PF26140">
    <property type="entry name" value="HEAT_URB1"/>
    <property type="match status" value="1"/>
</dbReference>
<dbReference type="GO" id="GO:0000466">
    <property type="term" value="P:maturation of 5.8S rRNA from tricistronic rRNA transcript (SSU-rRNA, 5.8S rRNA, LSU-rRNA)"/>
    <property type="evidence" value="ECO:0007669"/>
    <property type="project" value="TreeGrafter"/>
</dbReference>
<feature type="domain" description="URB1 central HEAT repeat" evidence="4">
    <location>
        <begin position="648"/>
        <end position="835"/>
    </location>
</feature>
<keyword evidence="6" id="KW-1185">Reference proteome</keyword>
<dbReference type="PANTHER" id="PTHR13500:SF0">
    <property type="entry name" value="NUCLEOLAR PRE-RIBOSOMAL-ASSOCIATED PROTEIN 1"/>
    <property type="match status" value="1"/>
</dbReference>
<dbReference type="InterPro" id="IPR059018">
    <property type="entry name" value="HEAT_URB1"/>
</dbReference>
<dbReference type="RefSeq" id="XP_033538466.1">
    <property type="nucleotide sequence ID" value="XM_033682647.1"/>
</dbReference>
<evidence type="ECO:0000256" key="1">
    <source>
        <dbReference type="SAM" id="MobiDB-lite"/>
    </source>
</evidence>
<reference evidence="7" key="3">
    <citation type="submission" date="2025-04" db="UniProtKB">
        <authorList>
            <consortium name="RefSeq"/>
        </authorList>
    </citation>
    <scope>IDENTIFICATION</scope>
    <source>
        <strain evidence="7">CBS 781.70</strain>
    </source>
</reference>
<feature type="region of interest" description="Disordered" evidence="1">
    <location>
        <begin position="380"/>
        <end position="401"/>
    </location>
</feature>
<evidence type="ECO:0000259" key="2">
    <source>
        <dbReference type="Pfam" id="PF11707"/>
    </source>
</evidence>
<organism evidence="5">
    <name type="scientific">Eremomyces bilateralis CBS 781.70</name>
    <dbReference type="NCBI Taxonomy" id="1392243"/>
    <lineage>
        <taxon>Eukaryota</taxon>
        <taxon>Fungi</taxon>
        <taxon>Dikarya</taxon>
        <taxon>Ascomycota</taxon>
        <taxon>Pezizomycotina</taxon>
        <taxon>Dothideomycetes</taxon>
        <taxon>Dothideomycetes incertae sedis</taxon>
        <taxon>Eremomycetales</taxon>
        <taxon>Eremomycetaceae</taxon>
        <taxon>Eremomyces</taxon>
    </lineage>
</organism>
<evidence type="ECO:0000313" key="7">
    <source>
        <dbReference type="RefSeq" id="XP_033538466.1"/>
    </source>
</evidence>
<evidence type="ECO:0000259" key="4">
    <source>
        <dbReference type="Pfam" id="PF26140"/>
    </source>
</evidence>
<dbReference type="GeneID" id="54423217"/>
<dbReference type="InterPro" id="IPR039844">
    <property type="entry name" value="URB1"/>
</dbReference>
<proteinExistence type="predicted"/>
<reference evidence="5 7" key="1">
    <citation type="submission" date="2020-01" db="EMBL/GenBank/DDBJ databases">
        <authorList>
            <consortium name="DOE Joint Genome Institute"/>
            <person name="Haridas S."/>
            <person name="Albert R."/>
            <person name="Binder M."/>
            <person name="Bloem J."/>
            <person name="Labutti K."/>
            <person name="Salamov A."/>
            <person name="Andreopoulos B."/>
            <person name="Baker S.E."/>
            <person name="Barry K."/>
            <person name="Bills G."/>
            <person name="Bluhm B.H."/>
            <person name="Cannon C."/>
            <person name="Castanera R."/>
            <person name="Culley D.E."/>
            <person name="Daum C."/>
            <person name="Ezra D."/>
            <person name="Gonzalez J.B."/>
            <person name="Henrissat B."/>
            <person name="Kuo A."/>
            <person name="Liang C."/>
            <person name="Lipzen A."/>
            <person name="Lutzoni F."/>
            <person name="Magnuson J."/>
            <person name="Mondo S."/>
            <person name="Nolan M."/>
            <person name="Ohm R."/>
            <person name="Pangilinan J."/>
            <person name="Park H.-J."/>
            <person name="Ramirez L."/>
            <person name="Alfaro M."/>
            <person name="Sun H."/>
            <person name="Tritt A."/>
            <person name="Yoshinaga Y."/>
            <person name="Zwiers L.-H."/>
            <person name="Turgeon B.G."/>
            <person name="Goodwin S.B."/>
            <person name="Spatafora J.W."/>
            <person name="Crous P.W."/>
            <person name="Grigoriev I.V."/>
        </authorList>
    </citation>
    <scope>NUCLEOTIDE SEQUENCE</scope>
    <source>
        <strain evidence="5 7">CBS 781.70</strain>
    </source>
</reference>
<feature type="compositionally biased region" description="Basic and acidic residues" evidence="1">
    <location>
        <begin position="20"/>
        <end position="30"/>
    </location>
</feature>
<feature type="domain" description="URB1 N-terminal" evidence="2">
    <location>
        <begin position="129"/>
        <end position="459"/>
    </location>
</feature>
<dbReference type="AlphaFoldDB" id="A0A6G1GFE7"/>
<evidence type="ECO:0000313" key="5">
    <source>
        <dbReference type="EMBL" id="KAF1816835.1"/>
    </source>
</evidence>
<name>A0A6G1GFE7_9PEZI</name>
<dbReference type="InterPro" id="IPR032436">
    <property type="entry name" value="URB1_C"/>
</dbReference>
<dbReference type="GO" id="GO:0005730">
    <property type="term" value="C:nucleolus"/>
    <property type="evidence" value="ECO:0007669"/>
    <property type="project" value="TreeGrafter"/>
</dbReference>
<dbReference type="Proteomes" id="UP000504638">
    <property type="component" value="Unplaced"/>
</dbReference>
<gene>
    <name evidence="5 7" type="ORF">P152DRAFT_510189</name>
</gene>
<reference evidence="7" key="2">
    <citation type="submission" date="2020-04" db="EMBL/GenBank/DDBJ databases">
        <authorList>
            <consortium name="NCBI Genome Project"/>
        </authorList>
    </citation>
    <scope>NUCLEOTIDE SEQUENCE</scope>
    <source>
        <strain evidence="7">CBS 781.70</strain>
    </source>
</reference>
<dbReference type="SUPFAM" id="SSF48371">
    <property type="entry name" value="ARM repeat"/>
    <property type="match status" value="1"/>
</dbReference>
<dbReference type="EMBL" id="ML975149">
    <property type="protein sequence ID" value="KAF1816835.1"/>
    <property type="molecule type" value="Genomic_DNA"/>
</dbReference>
<feature type="domain" description="URB1 C-terminal" evidence="3">
    <location>
        <begin position="905"/>
        <end position="1099"/>
    </location>
</feature>
<sequence>MSKRPHHDDHFARKSKQRRHGEDGKSEERRPKKINPNHETLGPRNTDQDRNEAVLEDVVSTRQLHTLLAFQQHDVQPMRHGIRTFKGFLDSILYGDPDGASPKRAVLKEYLEQLRNVQPETADEVDFAKDLCKMWSFASSTDNEALYAAVTAVLALLMKTISTDVDLTQYGDLLGKSLLHATYAKLFSRGLSAPKHREYIISPCLRLLSELASFNGGALVRLVYRNRDSTLEPKIMARNLSIHRDEDEQPDENGFQKPSVRSNAVRYLLAILKFGNEGIKTDLVKQASIFGRLFEFAKFDHPGLALETLDTLKQHVLLDKHLMRKDKGRIFNGRSLTNLLPVARREVPAGDGEDVARKVVNATYAFLTFVCTNPESGVLPRLRKADPTGGTEGEQQNESGPQTRILSDVCNVLRPHSIADEAEILMQIFARVPPVLPIYFKKPEAMPFDPKLTATWIGYASFLFKAVQAPFPELTSKTSQVPLEDLVEFVLPGPLTEKALTRCFNHSSELINLFAIRILIKSMEKLQAVTAQLRQHPQFEDALETLQAEFAKRCPDMKTAVTMFRRLSDDKIMEREAASRLLTMYFSALPQVALREQFDISVALTQKLERLAKAPANNGGKEESAEDEHERQLHLLDLEHLVYVAGCSPGFQWWNRSEKLQYSPFIALLKVLVASTDRASGQILDVLTNVVSDNGILQLETKPTGLSALVTSLRAVKDVDQSLAFLDECINRFVRKQIKYGDDLEQMLAADESKSDGVVKPVSPIIAVLAEQWPFLQKKDEATVTSVSAWVSGLLVTLAGCGENLAVLNIVRQKLYDTCSSKKSAKLLRVDLKEAKLPLSEQPVVKEKAPAKTDEVTEVSPTGELTVPDFLAAAGLKEHGTDDYPGLTRWMQKDVESAIMDGDVAELILCLCAEPPEIRKQAMLNGWKFAEKVKASSYAAAQQTYMMFGELLSTAEDIIEQERLPFTAAAFAIKALPILAEPSGALYPKINIFLMRRPKWTIDRIPTHFAGKILLNSSQEGDKFRMETLWLLDYFIEALRSPKDMEIFRTRQLFERILILYSSPYSTLQIRQRVLALLYRATFVDGSTALITRHGVIAWIKMQMKSWSKHQNDLKVILGRLLEMCDKEKVKEWSNGTAEGIVDDTLKA</sequence>
<accession>A0A6G1GFE7</accession>
<evidence type="ECO:0000313" key="6">
    <source>
        <dbReference type="Proteomes" id="UP000504638"/>
    </source>
</evidence>
<dbReference type="GO" id="GO:0000463">
    <property type="term" value="P:maturation of LSU-rRNA from tricistronic rRNA transcript (SSU-rRNA, 5.8S rRNA, LSU-rRNA)"/>
    <property type="evidence" value="ECO:0007669"/>
    <property type="project" value="TreeGrafter"/>
</dbReference>
<protein>
    <recommendedName>
        <fullName evidence="8">Ribosome biogenesis protein Urb1</fullName>
    </recommendedName>
</protein>
<evidence type="ECO:0000259" key="3">
    <source>
        <dbReference type="Pfam" id="PF16201"/>
    </source>
</evidence>
<dbReference type="InterPro" id="IPR016024">
    <property type="entry name" value="ARM-type_fold"/>
</dbReference>
<dbReference type="Pfam" id="PF16201">
    <property type="entry name" value="NopRA1"/>
    <property type="match status" value="1"/>
</dbReference>
<feature type="region of interest" description="Disordered" evidence="1">
    <location>
        <begin position="1"/>
        <end position="50"/>
    </location>
</feature>